<feature type="transmembrane region" description="Helical" evidence="8">
    <location>
        <begin position="191"/>
        <end position="211"/>
    </location>
</feature>
<keyword evidence="6 8" id="KW-1133">Transmembrane helix</keyword>
<comment type="similarity">
    <text evidence="8">Belongs to the binding-protein-dependent transport system permease family.</text>
</comment>
<reference evidence="10 11" key="1">
    <citation type="journal article" date="2015" name="Genome Announc.">
        <title>Expanding the biotechnology potential of lactobacilli through comparative genomics of 213 strains and associated genera.</title>
        <authorList>
            <person name="Sun Z."/>
            <person name="Harris H.M."/>
            <person name="McCann A."/>
            <person name="Guo C."/>
            <person name="Argimon S."/>
            <person name="Zhang W."/>
            <person name="Yang X."/>
            <person name="Jeffery I.B."/>
            <person name="Cooney J.C."/>
            <person name="Kagawa T.F."/>
            <person name="Liu W."/>
            <person name="Song Y."/>
            <person name="Salvetti E."/>
            <person name="Wrobel A."/>
            <person name="Rasinkangas P."/>
            <person name="Parkhill J."/>
            <person name="Rea M.C."/>
            <person name="O'Sullivan O."/>
            <person name="Ritari J."/>
            <person name="Douillard F.P."/>
            <person name="Paul Ross R."/>
            <person name="Yang R."/>
            <person name="Briner A.E."/>
            <person name="Felis G.E."/>
            <person name="de Vos W.M."/>
            <person name="Barrangou R."/>
            <person name="Klaenhammer T.R."/>
            <person name="Caufield P.W."/>
            <person name="Cui Y."/>
            <person name="Zhang H."/>
            <person name="O'Toole P.W."/>
        </authorList>
    </citation>
    <scope>NUCLEOTIDE SEQUENCE [LARGE SCALE GENOMIC DNA]</scope>
    <source>
        <strain evidence="10 11">JCM 15530</strain>
    </source>
</reference>
<dbReference type="GO" id="GO:0006865">
    <property type="term" value="P:amino acid transport"/>
    <property type="evidence" value="ECO:0007669"/>
    <property type="project" value="UniProtKB-KW"/>
</dbReference>
<dbReference type="NCBIfam" id="TIGR01726">
    <property type="entry name" value="HEQRo_perm_3TM"/>
    <property type="match status" value="1"/>
</dbReference>
<evidence type="ECO:0000256" key="3">
    <source>
        <dbReference type="ARBA" id="ARBA00022475"/>
    </source>
</evidence>
<keyword evidence="4 8" id="KW-0812">Transmembrane</keyword>
<dbReference type="SUPFAM" id="SSF161098">
    <property type="entry name" value="MetI-like"/>
    <property type="match status" value="1"/>
</dbReference>
<dbReference type="Gene3D" id="1.10.3720.10">
    <property type="entry name" value="MetI-like"/>
    <property type="match status" value="1"/>
</dbReference>
<evidence type="ECO:0000256" key="8">
    <source>
        <dbReference type="RuleBase" id="RU363032"/>
    </source>
</evidence>
<accession>A0A0R1HV80</accession>
<keyword evidence="11" id="KW-1185">Reference proteome</keyword>
<keyword evidence="7 8" id="KW-0472">Membrane</keyword>
<evidence type="ECO:0000256" key="5">
    <source>
        <dbReference type="ARBA" id="ARBA00022970"/>
    </source>
</evidence>
<dbReference type="GO" id="GO:0043190">
    <property type="term" value="C:ATP-binding cassette (ABC) transporter complex"/>
    <property type="evidence" value="ECO:0007669"/>
    <property type="project" value="InterPro"/>
</dbReference>
<feature type="transmembrane region" description="Helical" evidence="8">
    <location>
        <begin position="87"/>
        <end position="105"/>
    </location>
</feature>
<dbReference type="PATRIC" id="fig|1302272.5.peg.2267"/>
<dbReference type="GO" id="GO:0022857">
    <property type="term" value="F:transmembrane transporter activity"/>
    <property type="evidence" value="ECO:0007669"/>
    <property type="project" value="InterPro"/>
</dbReference>
<dbReference type="Pfam" id="PF00528">
    <property type="entry name" value="BPD_transp_1"/>
    <property type="match status" value="1"/>
</dbReference>
<keyword evidence="2 8" id="KW-0813">Transport</keyword>
<dbReference type="InterPro" id="IPR035906">
    <property type="entry name" value="MetI-like_sf"/>
</dbReference>
<dbReference type="PANTHER" id="PTHR30614:SF0">
    <property type="entry name" value="L-CYSTINE TRANSPORT SYSTEM PERMEASE PROTEIN TCYL"/>
    <property type="match status" value="1"/>
</dbReference>
<dbReference type="PROSITE" id="PS50928">
    <property type="entry name" value="ABC_TM1"/>
    <property type="match status" value="1"/>
</dbReference>
<evidence type="ECO:0000313" key="11">
    <source>
        <dbReference type="Proteomes" id="UP000050911"/>
    </source>
</evidence>
<proteinExistence type="inferred from homology"/>
<keyword evidence="5" id="KW-0029">Amino-acid transport</keyword>
<feature type="transmembrane region" description="Helical" evidence="8">
    <location>
        <begin position="154"/>
        <end position="171"/>
    </location>
</feature>
<dbReference type="InterPro" id="IPR010065">
    <property type="entry name" value="AA_ABC_transptr_permease_3TM"/>
</dbReference>
<evidence type="ECO:0000256" key="2">
    <source>
        <dbReference type="ARBA" id="ARBA00022448"/>
    </source>
</evidence>
<dbReference type="CDD" id="cd06261">
    <property type="entry name" value="TM_PBP2"/>
    <property type="match status" value="1"/>
</dbReference>
<dbReference type="InterPro" id="IPR043429">
    <property type="entry name" value="ArtM/GltK/GlnP/TcyL/YhdX-like"/>
</dbReference>
<feature type="transmembrane region" description="Helical" evidence="8">
    <location>
        <begin position="20"/>
        <end position="40"/>
    </location>
</feature>
<dbReference type="OrthoDB" id="9805999at2"/>
<evidence type="ECO:0000313" key="10">
    <source>
        <dbReference type="EMBL" id="KRK47732.1"/>
    </source>
</evidence>
<dbReference type="Proteomes" id="UP000050911">
    <property type="component" value="Unassembled WGS sequence"/>
</dbReference>
<dbReference type="AlphaFoldDB" id="A0A0R1HV80"/>
<organism evidence="10 11">
    <name type="scientific">Secundilactobacillus kimchicus JCM 15530</name>
    <dbReference type="NCBI Taxonomy" id="1302272"/>
    <lineage>
        <taxon>Bacteria</taxon>
        <taxon>Bacillati</taxon>
        <taxon>Bacillota</taxon>
        <taxon>Bacilli</taxon>
        <taxon>Lactobacillales</taxon>
        <taxon>Lactobacillaceae</taxon>
        <taxon>Secundilactobacillus</taxon>
    </lineage>
</organism>
<feature type="transmembrane region" description="Helical" evidence="8">
    <location>
        <begin position="52"/>
        <end position="72"/>
    </location>
</feature>
<evidence type="ECO:0000256" key="4">
    <source>
        <dbReference type="ARBA" id="ARBA00022692"/>
    </source>
</evidence>
<gene>
    <name evidence="10" type="ORF">FC96_GL002217</name>
</gene>
<keyword evidence="3" id="KW-1003">Cell membrane</keyword>
<dbReference type="PANTHER" id="PTHR30614">
    <property type="entry name" value="MEMBRANE COMPONENT OF AMINO ACID ABC TRANSPORTER"/>
    <property type="match status" value="1"/>
</dbReference>
<comment type="subcellular location">
    <subcellularLocation>
        <location evidence="1 8">Cell membrane</location>
        <topology evidence="1 8">Multi-pass membrane protein</topology>
    </subcellularLocation>
</comment>
<dbReference type="STRING" id="1302272.FC96_GL002217"/>
<sequence>MKLSRIITTLLSGLPVTLTLLVFSFVFASAIGLGVAWLALRKNNFWSGAARLYLGLIRGTPPLLMLLLTYYGLPKLFMLIGVDINDWAKMIFGITGLSVGWSAYLSEAFRSAYLSVDKGQYEAALVVGMDSKDAFWQIIMPQTALIALPNIENLVIGLVKATSLVYVIGLIDMYNAATDLSNQNQGVYKLGIFVVLALVYWLIVLTIEWIFRSIRNDYEYVTV</sequence>
<evidence type="ECO:0000256" key="6">
    <source>
        <dbReference type="ARBA" id="ARBA00022989"/>
    </source>
</evidence>
<dbReference type="InterPro" id="IPR000515">
    <property type="entry name" value="MetI-like"/>
</dbReference>
<dbReference type="RefSeq" id="WP_056942702.1">
    <property type="nucleotide sequence ID" value="NZ_AZCX01000006.1"/>
</dbReference>
<feature type="domain" description="ABC transmembrane type-1" evidence="9">
    <location>
        <begin position="14"/>
        <end position="211"/>
    </location>
</feature>
<protein>
    <submittedName>
        <fullName evidence="10">Amino acid ABC superfamily ATP binding cassette transporter, membrane protein</fullName>
    </submittedName>
</protein>
<evidence type="ECO:0000256" key="1">
    <source>
        <dbReference type="ARBA" id="ARBA00004651"/>
    </source>
</evidence>
<evidence type="ECO:0000256" key="7">
    <source>
        <dbReference type="ARBA" id="ARBA00023136"/>
    </source>
</evidence>
<comment type="caution">
    <text evidence="10">The sequence shown here is derived from an EMBL/GenBank/DDBJ whole genome shotgun (WGS) entry which is preliminary data.</text>
</comment>
<evidence type="ECO:0000259" key="9">
    <source>
        <dbReference type="PROSITE" id="PS50928"/>
    </source>
</evidence>
<name>A0A0R1HV80_9LACO</name>
<dbReference type="EMBL" id="AZCX01000006">
    <property type="protein sequence ID" value="KRK47732.1"/>
    <property type="molecule type" value="Genomic_DNA"/>
</dbReference>